<evidence type="ECO:0000313" key="2">
    <source>
        <dbReference type="EMBL" id="OQO13537.1"/>
    </source>
</evidence>
<accession>A0A1V8TQ83</accession>
<feature type="region of interest" description="Disordered" evidence="1">
    <location>
        <begin position="167"/>
        <end position="195"/>
    </location>
</feature>
<dbReference type="STRING" id="1507870.A0A1V8TQ83"/>
<gene>
    <name evidence="2" type="ORF">B0A48_01766</name>
</gene>
<dbReference type="InParanoid" id="A0A1V8TQ83"/>
<name>A0A1V8TQ83_9PEZI</name>
<feature type="compositionally biased region" description="Low complexity" evidence="1">
    <location>
        <begin position="1"/>
        <end position="15"/>
    </location>
</feature>
<sequence length="893" mass="97963">MTSSSRSRPGSPTRSNITSLPDIPEGRPTKISPTPGPNAFAQQAARVERHRLEGNAFYQQEVQRRRATPPTVLHPALRHQPEMLQVRDASRFSDVTTMSPFINAGNEENSPILQLVPEESTAFPTRRGFIEEKYERAQHIANGGSDDERTPVFTYTPKIGASEFSKSVSAVATPKKRKGRMSEGAAGDKSPKKGFLEKLRLNLPRASLSTNSLPSREVEEGCPPKAQAILGSSPSKGNMSRSPSKTKKSIFSRKTTEVAEKTGSADGNGRTPTTATASSFTDSVGKTPQTGTTGFSDPTYNRARSPEKRILSQPQSDKGGFNNPETKCGVSRSQSLQYFDRSIPPTPPAKNTPPKEQETYCKTLVKQALEQHRIFEDDTPIRETVKLISADRGISPTRYDNCGYKENAQLVKKPSVYSLHASVYPDLSSSFSLAELKARVDGLGLEGLSDVPEAFYLNQRKGVEYSPSIYSSADWEPRSSSMSNLYPGDKDARFRPSPSLPAIFEKQGRGHRTSASEGTIQTKQSGSSSESHGIIPLVYPELASDPSMTNLFSGFQRETTEPSHKPQKVIDGEGYVPAHGYTESRDHNGRGMSALFSKSVEDVSFSPSSFSSPSAMPSPLQYLPATVYVPPPPKQKKFKKAAGEQVEKTPTQRYEKFKREEEERAKAENDARAKEEAQIQTVATRKRTSGSPLRRQLANSNPFADSPPSLTPLRPLHNSPSSRPTTPEPLKAPPTPPTSTSSPSHDKLDDIIALLSTFKLQSATEVTALRDELRAQSEKLSTRLSQLENVHESDAPAPYLPRGSLTSSGAWHRQGQKRVDMDADGVWPATADVERDFDKFEGDAVREMGEDEAVRELEIGGRSHGGNAMDQLIDIIGGFAKKMEDFEKRLPKQ</sequence>
<dbReference type="Proteomes" id="UP000192596">
    <property type="component" value="Unassembled WGS sequence"/>
</dbReference>
<evidence type="ECO:0000256" key="1">
    <source>
        <dbReference type="SAM" id="MobiDB-lite"/>
    </source>
</evidence>
<protein>
    <submittedName>
        <fullName evidence="2">Uncharacterized protein</fullName>
    </submittedName>
</protein>
<comment type="caution">
    <text evidence="2">The sequence shown here is derived from an EMBL/GenBank/DDBJ whole genome shotgun (WGS) entry which is preliminary data.</text>
</comment>
<dbReference type="OrthoDB" id="3641158at2759"/>
<dbReference type="EMBL" id="NAJO01000003">
    <property type="protein sequence ID" value="OQO13537.1"/>
    <property type="molecule type" value="Genomic_DNA"/>
</dbReference>
<feature type="compositionally biased region" description="Polar residues" evidence="1">
    <location>
        <begin position="270"/>
        <end position="299"/>
    </location>
</feature>
<dbReference type="AlphaFoldDB" id="A0A1V8TQ83"/>
<evidence type="ECO:0000313" key="3">
    <source>
        <dbReference type="Proteomes" id="UP000192596"/>
    </source>
</evidence>
<feature type="compositionally biased region" description="Pro residues" evidence="1">
    <location>
        <begin position="726"/>
        <end position="737"/>
    </location>
</feature>
<feature type="region of interest" description="Disordered" evidence="1">
    <location>
        <begin position="1"/>
        <end position="47"/>
    </location>
</feature>
<feature type="compositionally biased region" description="Basic and acidic residues" evidence="1">
    <location>
        <begin position="653"/>
        <end position="677"/>
    </location>
</feature>
<feature type="compositionally biased region" description="Low complexity" evidence="1">
    <location>
        <begin position="604"/>
        <end position="619"/>
    </location>
</feature>
<organism evidence="2 3">
    <name type="scientific">Cryoendolithus antarcticus</name>
    <dbReference type="NCBI Taxonomy" id="1507870"/>
    <lineage>
        <taxon>Eukaryota</taxon>
        <taxon>Fungi</taxon>
        <taxon>Dikarya</taxon>
        <taxon>Ascomycota</taxon>
        <taxon>Pezizomycotina</taxon>
        <taxon>Dothideomycetes</taxon>
        <taxon>Dothideomycetidae</taxon>
        <taxon>Cladosporiales</taxon>
        <taxon>Cladosporiaceae</taxon>
        <taxon>Cryoendolithus</taxon>
    </lineage>
</organism>
<feature type="region of interest" description="Disordered" evidence="1">
    <location>
        <begin position="207"/>
        <end position="357"/>
    </location>
</feature>
<reference evidence="3" key="1">
    <citation type="submission" date="2017-03" db="EMBL/GenBank/DDBJ databases">
        <title>Genomes of endolithic fungi from Antarctica.</title>
        <authorList>
            <person name="Coleine C."/>
            <person name="Masonjones S."/>
            <person name="Stajich J.E."/>
        </authorList>
    </citation>
    <scope>NUCLEOTIDE SEQUENCE [LARGE SCALE GENOMIC DNA]</scope>
    <source>
        <strain evidence="3">CCFEE 5527</strain>
    </source>
</reference>
<proteinExistence type="predicted"/>
<feature type="compositionally biased region" description="Polar residues" evidence="1">
    <location>
        <begin position="230"/>
        <end position="243"/>
    </location>
</feature>
<feature type="region of interest" description="Disordered" evidence="1">
    <location>
        <begin position="603"/>
        <end position="746"/>
    </location>
</feature>
<keyword evidence="3" id="KW-1185">Reference proteome</keyword>
<feature type="region of interest" description="Disordered" evidence="1">
    <location>
        <begin position="504"/>
        <end position="532"/>
    </location>
</feature>
<feature type="region of interest" description="Disordered" evidence="1">
    <location>
        <begin position="792"/>
        <end position="817"/>
    </location>
</feature>
<feature type="compositionally biased region" description="Polar residues" evidence="1">
    <location>
        <begin position="513"/>
        <end position="531"/>
    </location>
</feature>